<name>A0AAV3XX39_9GAST</name>
<gene>
    <name evidence="1" type="ORF">PoB_000132300</name>
</gene>
<dbReference type="EMBL" id="BLXT01000167">
    <property type="protein sequence ID" value="GFN74817.1"/>
    <property type="molecule type" value="Genomic_DNA"/>
</dbReference>
<accession>A0AAV3XX39</accession>
<sequence>MSAVETRASSSKETFTGRVEDRLAVRRACTMQTKRGHVVLWQIFALRNERRPGTNVMPGLAQPARVRIRSCASNDISDRRAWTVVDQPAS</sequence>
<protein>
    <submittedName>
        <fullName evidence="1">Uncharacterized protein</fullName>
    </submittedName>
</protein>
<organism evidence="1 2">
    <name type="scientific">Plakobranchus ocellatus</name>
    <dbReference type="NCBI Taxonomy" id="259542"/>
    <lineage>
        <taxon>Eukaryota</taxon>
        <taxon>Metazoa</taxon>
        <taxon>Spiralia</taxon>
        <taxon>Lophotrochozoa</taxon>
        <taxon>Mollusca</taxon>
        <taxon>Gastropoda</taxon>
        <taxon>Heterobranchia</taxon>
        <taxon>Euthyneura</taxon>
        <taxon>Panpulmonata</taxon>
        <taxon>Sacoglossa</taxon>
        <taxon>Placobranchoidea</taxon>
        <taxon>Plakobranchidae</taxon>
        <taxon>Plakobranchus</taxon>
    </lineage>
</organism>
<proteinExistence type="predicted"/>
<keyword evidence="2" id="KW-1185">Reference proteome</keyword>
<evidence type="ECO:0000313" key="1">
    <source>
        <dbReference type="EMBL" id="GFN74817.1"/>
    </source>
</evidence>
<comment type="caution">
    <text evidence="1">The sequence shown here is derived from an EMBL/GenBank/DDBJ whole genome shotgun (WGS) entry which is preliminary data.</text>
</comment>
<dbReference type="AlphaFoldDB" id="A0AAV3XX39"/>
<dbReference type="Proteomes" id="UP000735302">
    <property type="component" value="Unassembled WGS sequence"/>
</dbReference>
<reference evidence="1 2" key="1">
    <citation type="journal article" date="2021" name="Elife">
        <title>Chloroplast acquisition without the gene transfer in kleptoplastic sea slugs, Plakobranchus ocellatus.</title>
        <authorList>
            <person name="Maeda T."/>
            <person name="Takahashi S."/>
            <person name="Yoshida T."/>
            <person name="Shimamura S."/>
            <person name="Takaki Y."/>
            <person name="Nagai Y."/>
            <person name="Toyoda A."/>
            <person name="Suzuki Y."/>
            <person name="Arimoto A."/>
            <person name="Ishii H."/>
            <person name="Satoh N."/>
            <person name="Nishiyama T."/>
            <person name="Hasebe M."/>
            <person name="Maruyama T."/>
            <person name="Minagawa J."/>
            <person name="Obokata J."/>
            <person name="Shigenobu S."/>
        </authorList>
    </citation>
    <scope>NUCLEOTIDE SEQUENCE [LARGE SCALE GENOMIC DNA]</scope>
</reference>
<evidence type="ECO:0000313" key="2">
    <source>
        <dbReference type="Proteomes" id="UP000735302"/>
    </source>
</evidence>